<evidence type="ECO:0000256" key="1">
    <source>
        <dbReference type="SAM" id="Phobius"/>
    </source>
</evidence>
<dbReference type="EMBL" id="JACRSY010000018">
    <property type="protein sequence ID" value="MBC8580283.1"/>
    <property type="molecule type" value="Genomic_DNA"/>
</dbReference>
<evidence type="ECO:0000313" key="3">
    <source>
        <dbReference type="Proteomes" id="UP000655830"/>
    </source>
</evidence>
<reference evidence="2" key="1">
    <citation type="submission" date="2020-08" db="EMBL/GenBank/DDBJ databases">
        <title>Genome public.</title>
        <authorList>
            <person name="Liu C."/>
            <person name="Sun Q."/>
        </authorList>
    </citation>
    <scope>NUCLEOTIDE SEQUENCE</scope>
    <source>
        <strain evidence="2">NSJ-12</strain>
    </source>
</reference>
<comment type="caution">
    <text evidence="2">The sequence shown here is derived from an EMBL/GenBank/DDBJ whole genome shotgun (WGS) entry which is preliminary data.</text>
</comment>
<name>A0A926IEZ4_9FIRM</name>
<dbReference type="AlphaFoldDB" id="A0A926IEZ4"/>
<dbReference type="Pfam" id="PF10694">
    <property type="entry name" value="DUF2500"/>
    <property type="match status" value="1"/>
</dbReference>
<sequence>MDTLFPFIFFIVFFIIITVFILSFAQGIRTWNKNNHSPLLTVPAKVVAKRSHTSHSHNTHDNMPHSSSSTSYYVTFEFESGDRLELHVASNEYGYLVEGDMGKLTFQGTRYKNFERIK</sequence>
<dbReference type="InterPro" id="IPR019635">
    <property type="entry name" value="DUF2500"/>
</dbReference>
<protein>
    <submittedName>
        <fullName evidence="2">DUF2500 domain-containing protein</fullName>
    </submittedName>
</protein>
<dbReference type="Gene3D" id="2.40.50.660">
    <property type="match status" value="1"/>
</dbReference>
<feature type="transmembrane region" description="Helical" evidence="1">
    <location>
        <begin position="6"/>
        <end position="25"/>
    </location>
</feature>
<gene>
    <name evidence="2" type="ORF">H8718_12175</name>
</gene>
<accession>A0A926IEZ4</accession>
<keyword evidence="1" id="KW-1133">Transmembrane helix</keyword>
<organism evidence="2 3">
    <name type="scientific">Zhenhengia yiwuensis</name>
    <dbReference type="NCBI Taxonomy" id="2763666"/>
    <lineage>
        <taxon>Bacteria</taxon>
        <taxon>Bacillati</taxon>
        <taxon>Bacillota</taxon>
        <taxon>Clostridia</taxon>
        <taxon>Lachnospirales</taxon>
        <taxon>Lachnospiraceae</taxon>
        <taxon>Zhenhengia</taxon>
    </lineage>
</organism>
<keyword evidence="3" id="KW-1185">Reference proteome</keyword>
<proteinExistence type="predicted"/>
<evidence type="ECO:0000313" key="2">
    <source>
        <dbReference type="EMBL" id="MBC8580283.1"/>
    </source>
</evidence>
<keyword evidence="1" id="KW-0812">Transmembrane</keyword>
<dbReference type="Proteomes" id="UP000655830">
    <property type="component" value="Unassembled WGS sequence"/>
</dbReference>
<keyword evidence="1" id="KW-0472">Membrane</keyword>